<evidence type="ECO:0000313" key="1">
    <source>
        <dbReference type="EMBL" id="RKD31816.1"/>
    </source>
</evidence>
<dbReference type="EMBL" id="MCIB01000015">
    <property type="protein sequence ID" value="RKD31816.1"/>
    <property type="molecule type" value="Genomic_DNA"/>
</dbReference>
<name>A0A419T306_9FIRM</name>
<reference evidence="1 2" key="1">
    <citation type="submission" date="2016-08" db="EMBL/GenBank/DDBJ databases">
        <title>Novel Firmicutes and Novel Genomes.</title>
        <authorList>
            <person name="Poppleton D.I."/>
            <person name="Gribaldo S."/>
        </authorList>
    </citation>
    <scope>NUCLEOTIDE SEQUENCE [LARGE SCALE GENOMIC DNA]</scope>
    <source>
        <strain evidence="1 2">CTT3</strain>
    </source>
</reference>
<organism evidence="1 2">
    <name type="scientific">Thermohalobacter berrensis</name>
    <dbReference type="NCBI Taxonomy" id="99594"/>
    <lineage>
        <taxon>Bacteria</taxon>
        <taxon>Bacillati</taxon>
        <taxon>Bacillota</taxon>
        <taxon>Tissierellia</taxon>
        <taxon>Tissierellales</taxon>
        <taxon>Thermohalobacteraceae</taxon>
        <taxon>Thermohalobacter</taxon>
    </lineage>
</organism>
<sequence>MKVEKSRKNRYGYIKGEINDYSWFALVHRKDVEYGIDPKTLKKGNGKITRLCVYKDIPISLENNVKYDGVIKRYIFANYKREWDVLSPDHKYIVKNLVEYLERRYSIKLVK</sequence>
<protein>
    <submittedName>
        <fullName evidence="1">Uncharacterized protein</fullName>
    </submittedName>
</protein>
<dbReference type="Proteomes" id="UP000284177">
    <property type="component" value="Unassembled WGS sequence"/>
</dbReference>
<accession>A0A419T306</accession>
<evidence type="ECO:0000313" key="2">
    <source>
        <dbReference type="Proteomes" id="UP000284177"/>
    </source>
</evidence>
<proteinExistence type="predicted"/>
<comment type="caution">
    <text evidence="1">The sequence shown here is derived from an EMBL/GenBank/DDBJ whole genome shotgun (WGS) entry which is preliminary data.</text>
</comment>
<gene>
    <name evidence="1" type="ORF">BET03_12005</name>
</gene>
<keyword evidence="2" id="KW-1185">Reference proteome</keyword>
<dbReference type="AlphaFoldDB" id="A0A419T306"/>